<keyword evidence="5 8" id="KW-0687">Ribonucleoprotein</keyword>
<evidence type="ECO:0000256" key="7">
    <source>
        <dbReference type="ARBA" id="ARBA00035257"/>
    </source>
</evidence>
<evidence type="ECO:0000256" key="3">
    <source>
        <dbReference type="ARBA" id="ARBA00022884"/>
    </source>
</evidence>
<sequence>MSRKINPTGLRVGVTKTWKSVWFAEGARYADSVIEDYKIRHYLGRALRPAGLSAVIIERSIKAVKLLIKVSKPGVVIGRKGSGLQLIREGIKKITSSEIDLQVEEVTKPEANAKIVAEFIAMQLERRVHARRAINTAADKALDAGVKGVKIQMRGTIHGPNSIAIEEVVSRGAVPTQTIRADIDYARAISYTRGGTIGIKVWIYKGEVNEKVS</sequence>
<protein>
    <recommendedName>
        <fullName evidence="7 8">Small ribosomal subunit protein uS3</fullName>
    </recommendedName>
</protein>
<dbReference type="PROSITE" id="PS50823">
    <property type="entry name" value="KH_TYPE_2"/>
    <property type="match status" value="1"/>
</dbReference>
<dbReference type="PANTHER" id="PTHR11760:SF19">
    <property type="entry name" value="SMALL RIBOSOMAL SUBUNIT PROTEIN US3C"/>
    <property type="match status" value="1"/>
</dbReference>
<evidence type="ECO:0000256" key="4">
    <source>
        <dbReference type="ARBA" id="ARBA00022980"/>
    </source>
</evidence>
<evidence type="ECO:0000256" key="8">
    <source>
        <dbReference type="HAMAP-Rule" id="MF_01309"/>
    </source>
</evidence>
<dbReference type="GO" id="GO:0019843">
    <property type="term" value="F:rRNA binding"/>
    <property type="evidence" value="ECO:0007669"/>
    <property type="project" value="UniProtKB-UniRule"/>
</dbReference>
<comment type="similarity">
    <text evidence="1 8">Belongs to the universal ribosomal protein uS3 family.</text>
</comment>
<comment type="subunit">
    <text evidence="8">Part of the 30S ribosomal subunit. Forms a tight complex with proteins S10 and S14.</text>
</comment>
<dbReference type="Proteomes" id="UP000176444">
    <property type="component" value="Unassembled WGS sequence"/>
</dbReference>
<evidence type="ECO:0000259" key="9">
    <source>
        <dbReference type="PROSITE" id="PS50823"/>
    </source>
</evidence>
<dbReference type="Pfam" id="PF07650">
    <property type="entry name" value="KH_2"/>
    <property type="match status" value="1"/>
</dbReference>
<keyword evidence="3 8" id="KW-0694">RNA-binding</keyword>
<dbReference type="SMART" id="SM00322">
    <property type="entry name" value="KH"/>
    <property type="match status" value="1"/>
</dbReference>
<dbReference type="InterPro" id="IPR005704">
    <property type="entry name" value="Ribosomal_uS3_bac-typ"/>
</dbReference>
<organism evidence="10 11">
    <name type="scientific">candidate division WWE3 bacterium RIFCSPHIGHO2_01_FULL_35_17</name>
    <dbReference type="NCBI Taxonomy" id="1802614"/>
    <lineage>
        <taxon>Bacteria</taxon>
        <taxon>Katanobacteria</taxon>
    </lineage>
</organism>
<evidence type="ECO:0000256" key="5">
    <source>
        <dbReference type="ARBA" id="ARBA00023274"/>
    </source>
</evidence>
<dbReference type="InterPro" id="IPR036419">
    <property type="entry name" value="Ribosomal_S3_C_sf"/>
</dbReference>
<dbReference type="GO" id="GO:0003735">
    <property type="term" value="F:structural constituent of ribosome"/>
    <property type="evidence" value="ECO:0007669"/>
    <property type="project" value="InterPro"/>
</dbReference>
<dbReference type="GO" id="GO:0003729">
    <property type="term" value="F:mRNA binding"/>
    <property type="evidence" value="ECO:0007669"/>
    <property type="project" value="UniProtKB-UniRule"/>
</dbReference>
<dbReference type="InterPro" id="IPR009019">
    <property type="entry name" value="KH_sf_prok-type"/>
</dbReference>
<comment type="caution">
    <text evidence="10">The sequence shown here is derived from an EMBL/GenBank/DDBJ whole genome shotgun (WGS) entry which is preliminary data.</text>
</comment>
<feature type="domain" description="KH type-2" evidence="9">
    <location>
        <begin position="39"/>
        <end position="107"/>
    </location>
</feature>
<evidence type="ECO:0000313" key="11">
    <source>
        <dbReference type="Proteomes" id="UP000176444"/>
    </source>
</evidence>
<accession>A0A1F4UQ24</accession>
<evidence type="ECO:0000256" key="2">
    <source>
        <dbReference type="ARBA" id="ARBA00022730"/>
    </source>
</evidence>
<name>A0A1F4UQ24_UNCKA</name>
<dbReference type="PANTHER" id="PTHR11760">
    <property type="entry name" value="30S/40S RIBOSOMAL PROTEIN S3"/>
    <property type="match status" value="1"/>
</dbReference>
<dbReference type="HAMAP" id="MF_01309_B">
    <property type="entry name" value="Ribosomal_uS3_B"/>
    <property type="match status" value="1"/>
</dbReference>
<dbReference type="CDD" id="cd02412">
    <property type="entry name" value="KH-II_30S_S3"/>
    <property type="match status" value="1"/>
</dbReference>
<gene>
    <name evidence="8" type="primary">rpsC</name>
    <name evidence="10" type="ORF">A2713_02145</name>
</gene>
<evidence type="ECO:0000256" key="1">
    <source>
        <dbReference type="ARBA" id="ARBA00010761"/>
    </source>
</evidence>
<dbReference type="Gene3D" id="3.30.300.20">
    <property type="match status" value="1"/>
</dbReference>
<dbReference type="Pfam" id="PF00189">
    <property type="entry name" value="Ribosomal_S3_C"/>
    <property type="match status" value="1"/>
</dbReference>
<dbReference type="InterPro" id="IPR015946">
    <property type="entry name" value="KH_dom-like_a/b"/>
</dbReference>
<reference evidence="10 11" key="1">
    <citation type="journal article" date="2016" name="Nat. Commun.">
        <title>Thousands of microbial genomes shed light on interconnected biogeochemical processes in an aquifer system.</title>
        <authorList>
            <person name="Anantharaman K."/>
            <person name="Brown C.T."/>
            <person name="Hug L.A."/>
            <person name="Sharon I."/>
            <person name="Castelle C.J."/>
            <person name="Probst A.J."/>
            <person name="Thomas B.C."/>
            <person name="Singh A."/>
            <person name="Wilkins M.J."/>
            <person name="Karaoz U."/>
            <person name="Brodie E.L."/>
            <person name="Williams K.H."/>
            <person name="Hubbard S.S."/>
            <person name="Banfield J.F."/>
        </authorList>
    </citation>
    <scope>NUCLEOTIDE SEQUENCE [LARGE SCALE GENOMIC DNA]</scope>
</reference>
<keyword evidence="4 8" id="KW-0689">Ribosomal protein</keyword>
<dbReference type="FunFam" id="3.30.300.20:FF:000001">
    <property type="entry name" value="30S ribosomal protein S3"/>
    <property type="match status" value="1"/>
</dbReference>
<dbReference type="InterPro" id="IPR057258">
    <property type="entry name" value="Ribosomal_uS3"/>
</dbReference>
<dbReference type="SUPFAM" id="SSF54814">
    <property type="entry name" value="Prokaryotic type KH domain (KH-domain type II)"/>
    <property type="match status" value="1"/>
</dbReference>
<dbReference type="InterPro" id="IPR004087">
    <property type="entry name" value="KH_dom"/>
</dbReference>
<keyword evidence="2 8" id="KW-0699">rRNA-binding</keyword>
<dbReference type="GO" id="GO:0006412">
    <property type="term" value="P:translation"/>
    <property type="evidence" value="ECO:0007669"/>
    <property type="project" value="UniProtKB-UniRule"/>
</dbReference>
<dbReference type="AlphaFoldDB" id="A0A1F4UQ24"/>
<dbReference type="InterPro" id="IPR001351">
    <property type="entry name" value="Ribosomal_uS3_C"/>
</dbReference>
<dbReference type="EMBL" id="MEUX01000023">
    <property type="protein sequence ID" value="OGC47016.1"/>
    <property type="molecule type" value="Genomic_DNA"/>
</dbReference>
<dbReference type="InterPro" id="IPR004044">
    <property type="entry name" value="KH_dom_type_2"/>
</dbReference>
<dbReference type="NCBIfam" id="TIGR01009">
    <property type="entry name" value="rpsC_bact"/>
    <property type="match status" value="1"/>
</dbReference>
<dbReference type="Gene3D" id="3.30.1140.32">
    <property type="entry name" value="Ribosomal protein S3, C-terminal domain"/>
    <property type="match status" value="1"/>
</dbReference>
<dbReference type="GO" id="GO:0022627">
    <property type="term" value="C:cytosolic small ribosomal subunit"/>
    <property type="evidence" value="ECO:0007669"/>
    <property type="project" value="TreeGrafter"/>
</dbReference>
<proteinExistence type="inferred from homology"/>
<comment type="function">
    <text evidence="6 8">Binds the lower part of the 30S subunit head. Binds mRNA in the 70S ribosome, positioning it for translation.</text>
</comment>
<dbReference type="SUPFAM" id="SSF54821">
    <property type="entry name" value="Ribosomal protein S3 C-terminal domain"/>
    <property type="match status" value="1"/>
</dbReference>
<evidence type="ECO:0000256" key="6">
    <source>
        <dbReference type="ARBA" id="ARBA00024998"/>
    </source>
</evidence>
<evidence type="ECO:0000313" key="10">
    <source>
        <dbReference type="EMBL" id="OGC47016.1"/>
    </source>
</evidence>